<accession>A0ABM1T3K7</accession>
<dbReference type="InterPro" id="IPR035940">
    <property type="entry name" value="CAP_sf"/>
</dbReference>
<feature type="compositionally biased region" description="Polar residues" evidence="1">
    <location>
        <begin position="165"/>
        <end position="180"/>
    </location>
</feature>
<dbReference type="InterPro" id="IPR001283">
    <property type="entry name" value="CRISP-related"/>
</dbReference>
<dbReference type="Proteomes" id="UP000694941">
    <property type="component" value="Unplaced"/>
</dbReference>
<dbReference type="GeneID" id="106466686"/>
<name>A0ABM1T3K7_LIMPO</name>
<evidence type="ECO:0000313" key="4">
    <source>
        <dbReference type="RefSeq" id="XP_022250463.1"/>
    </source>
</evidence>
<gene>
    <name evidence="4" type="primary">LOC106466686</name>
</gene>
<feature type="region of interest" description="Disordered" evidence="1">
    <location>
        <begin position="165"/>
        <end position="184"/>
    </location>
</feature>
<evidence type="ECO:0000256" key="1">
    <source>
        <dbReference type="SAM" id="MobiDB-lite"/>
    </source>
</evidence>
<feature type="compositionally biased region" description="Polar residues" evidence="1">
    <location>
        <begin position="314"/>
        <end position="327"/>
    </location>
</feature>
<dbReference type="CDD" id="cd05382">
    <property type="entry name" value="CAP_GAPR1-like"/>
    <property type="match status" value="1"/>
</dbReference>
<reference evidence="4" key="1">
    <citation type="submission" date="2025-08" db="UniProtKB">
        <authorList>
            <consortium name="RefSeq"/>
        </authorList>
    </citation>
    <scope>IDENTIFICATION</scope>
    <source>
        <tissue evidence="4">Muscle</tissue>
    </source>
</reference>
<dbReference type="SUPFAM" id="SSF55797">
    <property type="entry name" value="PR-1-like"/>
    <property type="match status" value="1"/>
</dbReference>
<feature type="region of interest" description="Disordered" evidence="1">
    <location>
        <begin position="20"/>
        <end position="77"/>
    </location>
</feature>
<sequence length="606" mass="70131">MPDLGMDYVVERLRVLCMSPRKSPKKYTPNSSPGQSPWKKRLLEGDIPSKNRQNHKDYAQKHEQKQKHSLWKSRQTERYSSYNEQQMTEQLMCIQQDKTGVYSFKYQFTEERDLCKRKQSDRYSSCSCKQTTRQSSSKHQETSNNSPCKCKQSDRYSSCSCKQTTGQSSSKHQETSNNSPCKCKQSDRYSSCSCKHQETSNNSPSKCKQRTVQSTSGVQKKSEFSSSTGHKKNKHFLCTNQEHIVHSPYKSQPTVQCSPCKGLTTALRSEAWTSVDCHQYSPFSSPKNTVKKRDLYDKSPIKICKPHQFPLRANDSSNRSPQKSCESYHQPHKMSPENQNPLTLKCLHNQSLQHSCFSSKISSFELPEFVKYSHSPLTFRRTSVKNKQRSLKESSDDQCLSVLYSAYSWKDNSIERINKVSLTRPLNLYYHDDDITMWYNQSEFVTVSLHWHNNFRSFHGSPPLLLSPQLCVRAQDWANHLAHTNTIYHRNDMGIGQNLFCKCLGISDADPTGDQVAKYWYQEIKMYDFYQKPSLLHVKSNHFTQMVWRNTQEFGIGKTRTRFGKIVVVANYRPAGNVIGHFHQNVFPPVKKIEESSNKINIPKAL</sequence>
<dbReference type="Pfam" id="PF00188">
    <property type="entry name" value="CAP"/>
    <property type="match status" value="1"/>
</dbReference>
<evidence type="ECO:0000313" key="3">
    <source>
        <dbReference type="Proteomes" id="UP000694941"/>
    </source>
</evidence>
<evidence type="ECO:0000259" key="2">
    <source>
        <dbReference type="SMART" id="SM00198"/>
    </source>
</evidence>
<dbReference type="PRINTS" id="PR00838">
    <property type="entry name" value="V5ALLERGEN"/>
</dbReference>
<proteinExistence type="predicted"/>
<feature type="region of interest" description="Disordered" evidence="1">
    <location>
        <begin position="196"/>
        <end position="230"/>
    </location>
</feature>
<feature type="compositionally biased region" description="Polar residues" evidence="1">
    <location>
        <begin position="196"/>
        <end position="228"/>
    </location>
</feature>
<dbReference type="RefSeq" id="XP_022250463.1">
    <property type="nucleotide sequence ID" value="XM_022394755.1"/>
</dbReference>
<dbReference type="PRINTS" id="PR00837">
    <property type="entry name" value="V5TPXLIKE"/>
</dbReference>
<dbReference type="InterPro" id="IPR002413">
    <property type="entry name" value="V5_allergen-like"/>
</dbReference>
<dbReference type="Gene3D" id="3.40.33.10">
    <property type="entry name" value="CAP"/>
    <property type="match status" value="1"/>
</dbReference>
<organism evidence="3 4">
    <name type="scientific">Limulus polyphemus</name>
    <name type="common">Atlantic horseshoe crab</name>
    <dbReference type="NCBI Taxonomy" id="6850"/>
    <lineage>
        <taxon>Eukaryota</taxon>
        <taxon>Metazoa</taxon>
        <taxon>Ecdysozoa</taxon>
        <taxon>Arthropoda</taxon>
        <taxon>Chelicerata</taxon>
        <taxon>Merostomata</taxon>
        <taxon>Xiphosura</taxon>
        <taxon>Limulidae</taxon>
        <taxon>Limulus</taxon>
    </lineage>
</organism>
<dbReference type="InterPro" id="IPR014044">
    <property type="entry name" value="CAP_dom"/>
</dbReference>
<feature type="domain" description="SCP" evidence="2">
    <location>
        <begin position="442"/>
        <end position="580"/>
    </location>
</feature>
<dbReference type="SMART" id="SM00198">
    <property type="entry name" value="SCP"/>
    <property type="match status" value="1"/>
</dbReference>
<feature type="compositionally biased region" description="Basic and acidic residues" evidence="1">
    <location>
        <begin position="41"/>
        <end position="63"/>
    </location>
</feature>
<feature type="region of interest" description="Disordered" evidence="1">
    <location>
        <begin position="310"/>
        <end position="335"/>
    </location>
</feature>
<dbReference type="PANTHER" id="PTHR10334">
    <property type="entry name" value="CYSTEINE-RICH SECRETORY PROTEIN-RELATED"/>
    <property type="match status" value="1"/>
</dbReference>
<protein>
    <submittedName>
        <fullName evidence="4">Uncharacterized protein LOC106466686</fullName>
    </submittedName>
</protein>
<keyword evidence="3" id="KW-1185">Reference proteome</keyword>
<dbReference type="InterPro" id="IPR034113">
    <property type="entry name" value="SCP_GAPR1-like"/>
</dbReference>